<dbReference type="AlphaFoldDB" id="A0A9D2CEM4"/>
<gene>
    <name evidence="6" type="ORF">H9826_07175</name>
</gene>
<evidence type="ECO:0000313" key="6">
    <source>
        <dbReference type="EMBL" id="HIY73738.1"/>
    </source>
</evidence>
<dbReference type="Proteomes" id="UP000886824">
    <property type="component" value="Unassembled WGS sequence"/>
</dbReference>
<dbReference type="GO" id="GO:0016020">
    <property type="term" value="C:membrane"/>
    <property type="evidence" value="ECO:0007669"/>
    <property type="project" value="InterPro"/>
</dbReference>
<dbReference type="GO" id="GO:0044781">
    <property type="term" value="P:bacterial-type flagellum organization"/>
    <property type="evidence" value="ECO:0007669"/>
    <property type="project" value="InterPro"/>
</dbReference>
<keyword evidence="6" id="KW-0969">Cilium</keyword>
<keyword evidence="2" id="KW-1003">Cell membrane</keyword>
<keyword evidence="6" id="KW-0282">Flagellum</keyword>
<evidence type="ECO:0000256" key="3">
    <source>
        <dbReference type="ARBA" id="ARBA00022692"/>
    </source>
</evidence>
<dbReference type="InterPro" id="IPR022781">
    <property type="entry name" value="Flagellar_biosynth_FliO"/>
</dbReference>
<sequence length="122" mass="13575">MAGLLWALLLIVVVLALAYAFTRFVAGRAAGGTGLRYRGRRLTVLEQVNIGKDQKLLLVRMGETYYFLGAAQGGISCLERVSPEEADHWRQEAEDGQNSPPAIRFQDALREIVERRRDRGGS</sequence>
<evidence type="ECO:0000256" key="4">
    <source>
        <dbReference type="ARBA" id="ARBA00022989"/>
    </source>
</evidence>
<comment type="caution">
    <text evidence="6">The sequence shown here is derived from an EMBL/GenBank/DDBJ whole genome shotgun (WGS) entry which is preliminary data.</text>
</comment>
<evidence type="ECO:0000313" key="7">
    <source>
        <dbReference type="Proteomes" id="UP000886824"/>
    </source>
</evidence>
<evidence type="ECO:0000256" key="2">
    <source>
        <dbReference type="ARBA" id="ARBA00022475"/>
    </source>
</evidence>
<evidence type="ECO:0000256" key="1">
    <source>
        <dbReference type="ARBA" id="ARBA00004236"/>
    </source>
</evidence>
<reference evidence="6" key="2">
    <citation type="submission" date="2021-04" db="EMBL/GenBank/DDBJ databases">
        <authorList>
            <person name="Gilroy R."/>
        </authorList>
    </citation>
    <scope>NUCLEOTIDE SEQUENCE</scope>
    <source>
        <strain evidence="6">CHK33-7979</strain>
    </source>
</reference>
<proteinExistence type="predicted"/>
<keyword evidence="5" id="KW-0472">Membrane</keyword>
<evidence type="ECO:0000256" key="5">
    <source>
        <dbReference type="ARBA" id="ARBA00023136"/>
    </source>
</evidence>
<keyword evidence="6" id="KW-0966">Cell projection</keyword>
<keyword evidence="4" id="KW-1133">Transmembrane helix</keyword>
<dbReference type="EMBL" id="DXCX01000075">
    <property type="protein sequence ID" value="HIY73738.1"/>
    <property type="molecule type" value="Genomic_DNA"/>
</dbReference>
<dbReference type="Pfam" id="PF04347">
    <property type="entry name" value="FliO"/>
    <property type="match status" value="1"/>
</dbReference>
<protein>
    <submittedName>
        <fullName evidence="6">Flagellar biosynthetic protein FliO</fullName>
    </submittedName>
</protein>
<accession>A0A9D2CEM4</accession>
<organism evidence="6 7">
    <name type="scientific">Candidatus Intestinimonas merdavium</name>
    <dbReference type="NCBI Taxonomy" id="2838622"/>
    <lineage>
        <taxon>Bacteria</taxon>
        <taxon>Bacillati</taxon>
        <taxon>Bacillota</taxon>
        <taxon>Clostridia</taxon>
        <taxon>Eubacteriales</taxon>
        <taxon>Intestinimonas</taxon>
    </lineage>
</organism>
<reference evidence="6" key="1">
    <citation type="journal article" date="2021" name="PeerJ">
        <title>Extensive microbial diversity within the chicken gut microbiome revealed by metagenomics and culture.</title>
        <authorList>
            <person name="Gilroy R."/>
            <person name="Ravi A."/>
            <person name="Getino M."/>
            <person name="Pursley I."/>
            <person name="Horton D.L."/>
            <person name="Alikhan N.F."/>
            <person name="Baker D."/>
            <person name="Gharbi K."/>
            <person name="Hall N."/>
            <person name="Watson M."/>
            <person name="Adriaenssens E.M."/>
            <person name="Foster-Nyarko E."/>
            <person name="Jarju S."/>
            <person name="Secka A."/>
            <person name="Antonio M."/>
            <person name="Oren A."/>
            <person name="Chaudhuri R.R."/>
            <person name="La Ragione R."/>
            <person name="Hildebrand F."/>
            <person name="Pallen M.J."/>
        </authorList>
    </citation>
    <scope>NUCLEOTIDE SEQUENCE</scope>
    <source>
        <strain evidence="6">CHK33-7979</strain>
    </source>
</reference>
<keyword evidence="3" id="KW-0812">Transmembrane</keyword>
<name>A0A9D2CEM4_9FIRM</name>
<comment type="subcellular location">
    <subcellularLocation>
        <location evidence="1">Cell membrane</location>
    </subcellularLocation>
</comment>